<dbReference type="RefSeq" id="WP_264880974.1">
    <property type="nucleotide sequence ID" value="NZ_JAPDOB010000001.1"/>
</dbReference>
<accession>A0ABT3JCZ8</accession>
<gene>
    <name evidence="2" type="ORF">OMW55_03910</name>
</gene>
<evidence type="ECO:0000313" key="2">
    <source>
        <dbReference type="EMBL" id="MCW3796950.1"/>
    </source>
</evidence>
<dbReference type="Proteomes" id="UP001526246">
    <property type="component" value="Unassembled WGS sequence"/>
</dbReference>
<feature type="domain" description="Bacteriophage T5 Orf172 DNA-binding" evidence="1">
    <location>
        <begin position="17"/>
        <end position="119"/>
    </location>
</feature>
<sequence length="124" mass="14666">MISDNLVMEGTGVRPAGFIYVAWHPLQTELYTKIGYTLWHPRRACWKYKNGKKRLHDVEKYLEAFGFGPLQDWCSDFHSDAERVEQKVRARIANLQRRNVGRNQEVYEIDPNQLRNLIEKEMNA</sequence>
<reference evidence="2 3" key="1">
    <citation type="submission" date="2022-10" db="EMBL/GenBank/DDBJ databases">
        <title>Sphingomonas sp.</title>
        <authorList>
            <person name="Jin C."/>
        </authorList>
    </citation>
    <scope>NUCLEOTIDE SEQUENCE [LARGE SCALE GENOMIC DNA]</scope>
    <source>
        <strain evidence="2 3">BN140010</strain>
    </source>
</reference>
<dbReference type="InterPro" id="IPR018306">
    <property type="entry name" value="Phage_T5_Orf172_DNA-bd"/>
</dbReference>
<evidence type="ECO:0000313" key="3">
    <source>
        <dbReference type="Proteomes" id="UP001526246"/>
    </source>
</evidence>
<dbReference type="EMBL" id="JAPDOB010000001">
    <property type="protein sequence ID" value="MCW3796950.1"/>
    <property type="molecule type" value="Genomic_DNA"/>
</dbReference>
<organism evidence="2 3">
    <name type="scientific">Sphingomonas arvum</name>
    <dbReference type="NCBI Taxonomy" id="2992113"/>
    <lineage>
        <taxon>Bacteria</taxon>
        <taxon>Pseudomonadati</taxon>
        <taxon>Pseudomonadota</taxon>
        <taxon>Alphaproteobacteria</taxon>
        <taxon>Sphingomonadales</taxon>
        <taxon>Sphingomonadaceae</taxon>
        <taxon>Sphingomonas</taxon>
    </lineage>
</organism>
<dbReference type="Pfam" id="PF10544">
    <property type="entry name" value="T5orf172"/>
    <property type="match status" value="1"/>
</dbReference>
<comment type="caution">
    <text evidence="2">The sequence shown here is derived from an EMBL/GenBank/DDBJ whole genome shotgun (WGS) entry which is preliminary data.</text>
</comment>
<keyword evidence="3" id="KW-1185">Reference proteome</keyword>
<proteinExistence type="predicted"/>
<evidence type="ECO:0000259" key="1">
    <source>
        <dbReference type="Pfam" id="PF10544"/>
    </source>
</evidence>
<protein>
    <submittedName>
        <fullName evidence="2">GIY-YIG nuclease family protein</fullName>
    </submittedName>
</protein>
<name>A0ABT3JCZ8_9SPHN</name>